<accession>A0AAD4MAS1</accession>
<dbReference type="PANTHER" id="PTHR32315">
    <property type="entry name" value="ADENINE PHOSPHORIBOSYLTRANSFERASE"/>
    <property type="match status" value="1"/>
</dbReference>
<dbReference type="EMBL" id="WTXG01000002">
    <property type="protein sequence ID" value="KAI0306947.1"/>
    <property type="molecule type" value="Genomic_DNA"/>
</dbReference>
<dbReference type="InterPro" id="IPR029057">
    <property type="entry name" value="PRTase-like"/>
</dbReference>
<keyword evidence="8" id="KW-0547">Nucleotide-binding</keyword>
<protein>
    <recommendedName>
        <fullName evidence="4">uracil phosphoribosyltransferase</fullName>
        <ecNumber evidence="4">2.4.2.9</ecNumber>
    </recommendedName>
</protein>
<dbReference type="Proteomes" id="UP001203297">
    <property type="component" value="Unassembled WGS sequence"/>
</dbReference>
<evidence type="ECO:0000256" key="2">
    <source>
        <dbReference type="ARBA" id="ARBA00005180"/>
    </source>
</evidence>
<dbReference type="InterPro" id="IPR050054">
    <property type="entry name" value="UPRTase/APRTase"/>
</dbReference>
<comment type="caution">
    <text evidence="11">The sequence shown here is derived from an EMBL/GenBank/DDBJ whole genome shotgun (WGS) entry which is preliminary data.</text>
</comment>
<evidence type="ECO:0000256" key="8">
    <source>
        <dbReference type="ARBA" id="ARBA00022741"/>
    </source>
</evidence>
<dbReference type="GO" id="GO:0005525">
    <property type="term" value="F:GTP binding"/>
    <property type="evidence" value="ECO:0007669"/>
    <property type="project" value="UniProtKB-KW"/>
</dbReference>
<reference evidence="11" key="1">
    <citation type="journal article" date="2022" name="New Phytol.">
        <title>Evolutionary transition to the ectomycorrhizal habit in the genomes of a hyperdiverse lineage of mushroom-forming fungi.</title>
        <authorList>
            <person name="Looney B."/>
            <person name="Miyauchi S."/>
            <person name="Morin E."/>
            <person name="Drula E."/>
            <person name="Courty P.E."/>
            <person name="Kohler A."/>
            <person name="Kuo A."/>
            <person name="LaButti K."/>
            <person name="Pangilinan J."/>
            <person name="Lipzen A."/>
            <person name="Riley R."/>
            <person name="Andreopoulos W."/>
            <person name="He G."/>
            <person name="Johnson J."/>
            <person name="Nolan M."/>
            <person name="Tritt A."/>
            <person name="Barry K.W."/>
            <person name="Grigoriev I.V."/>
            <person name="Nagy L.G."/>
            <person name="Hibbett D."/>
            <person name="Henrissat B."/>
            <person name="Matheny P.B."/>
            <person name="Labbe J."/>
            <person name="Martin F.M."/>
        </authorList>
    </citation>
    <scope>NUCLEOTIDE SEQUENCE</scope>
    <source>
        <strain evidence="11">BPL690</strain>
    </source>
</reference>
<evidence type="ECO:0000256" key="5">
    <source>
        <dbReference type="ARBA" id="ARBA00022533"/>
    </source>
</evidence>
<keyword evidence="7" id="KW-0808">Transferase</keyword>
<dbReference type="AlphaFoldDB" id="A0AAD4MAS1"/>
<dbReference type="Pfam" id="PF14681">
    <property type="entry name" value="UPRTase"/>
    <property type="match status" value="1"/>
</dbReference>
<dbReference type="SUPFAM" id="SSF53271">
    <property type="entry name" value="PRTase-like"/>
    <property type="match status" value="1"/>
</dbReference>
<comment type="pathway">
    <text evidence="2">Pyrimidine metabolism; UMP biosynthesis via salvage pathway; UMP from uracil: step 1/1.</text>
</comment>
<dbReference type="PANTHER" id="PTHR32315:SF4">
    <property type="entry name" value="URACIL PHOSPHORIBOSYLTRANSFERASE, CHLOROPLASTIC"/>
    <property type="match status" value="1"/>
</dbReference>
<dbReference type="Gene3D" id="3.40.50.2020">
    <property type="match status" value="1"/>
</dbReference>
<evidence type="ECO:0000256" key="3">
    <source>
        <dbReference type="ARBA" id="ARBA00009516"/>
    </source>
</evidence>
<dbReference type="CDD" id="cd06223">
    <property type="entry name" value="PRTases_typeI"/>
    <property type="match status" value="1"/>
</dbReference>
<evidence type="ECO:0000259" key="10">
    <source>
        <dbReference type="Pfam" id="PF14681"/>
    </source>
</evidence>
<comment type="cofactor">
    <cofactor evidence="1">
        <name>Mg(2+)</name>
        <dbReference type="ChEBI" id="CHEBI:18420"/>
    </cofactor>
</comment>
<evidence type="ECO:0000256" key="7">
    <source>
        <dbReference type="ARBA" id="ARBA00022679"/>
    </source>
</evidence>
<dbReference type="InterPro" id="IPR000836">
    <property type="entry name" value="PRTase_dom"/>
</dbReference>
<feature type="domain" description="Phosphoribosyltransferase" evidence="10">
    <location>
        <begin position="6"/>
        <end position="208"/>
    </location>
</feature>
<dbReference type="GO" id="GO:0004845">
    <property type="term" value="F:uracil phosphoribosyltransferase activity"/>
    <property type="evidence" value="ECO:0007669"/>
    <property type="project" value="UniProtKB-EC"/>
</dbReference>
<dbReference type="EC" id="2.4.2.9" evidence="4"/>
<gene>
    <name evidence="11" type="ORF">B0F90DRAFT_496170</name>
</gene>
<dbReference type="NCBIfam" id="NF001097">
    <property type="entry name" value="PRK00129.1"/>
    <property type="match status" value="1"/>
</dbReference>
<proteinExistence type="inferred from homology"/>
<evidence type="ECO:0000313" key="11">
    <source>
        <dbReference type="EMBL" id="KAI0306947.1"/>
    </source>
</evidence>
<sequence>MSFNLLSHPLVNTRLAKLRQVSTTSKEFREGIHDLSIMLGYEASRDLEEIAVHGQSPISAFTGSVVKPRVGLTPILRAGLGMSDGLLTLFPEAPVYHLGIFREKVTLQPVEYYSKLPASPPVDLVFLLDPLIATGGTAIAALNMITDWGIPVNKIKLLCILASKSGLDNVLSSFPGIEIWAAAVDPNLTPDGLISPGLGDTGDRLNNTVKEY</sequence>
<keyword evidence="9" id="KW-0342">GTP-binding</keyword>
<keyword evidence="6" id="KW-0328">Glycosyltransferase</keyword>
<evidence type="ECO:0000256" key="9">
    <source>
        <dbReference type="ARBA" id="ARBA00023134"/>
    </source>
</evidence>
<evidence type="ECO:0000256" key="1">
    <source>
        <dbReference type="ARBA" id="ARBA00001946"/>
    </source>
</evidence>
<keyword evidence="5" id="KW-0021">Allosteric enzyme</keyword>
<comment type="similarity">
    <text evidence="3">Belongs to the UPRTase family.</text>
</comment>
<keyword evidence="12" id="KW-1185">Reference proteome</keyword>
<evidence type="ECO:0000256" key="6">
    <source>
        <dbReference type="ARBA" id="ARBA00022676"/>
    </source>
</evidence>
<name>A0AAD4MAS1_9AGAM</name>
<evidence type="ECO:0000313" key="12">
    <source>
        <dbReference type="Proteomes" id="UP001203297"/>
    </source>
</evidence>
<organism evidence="11 12">
    <name type="scientific">Multifurca ochricompacta</name>
    <dbReference type="NCBI Taxonomy" id="376703"/>
    <lineage>
        <taxon>Eukaryota</taxon>
        <taxon>Fungi</taxon>
        <taxon>Dikarya</taxon>
        <taxon>Basidiomycota</taxon>
        <taxon>Agaricomycotina</taxon>
        <taxon>Agaricomycetes</taxon>
        <taxon>Russulales</taxon>
        <taxon>Russulaceae</taxon>
        <taxon>Multifurca</taxon>
    </lineage>
</organism>
<evidence type="ECO:0000256" key="4">
    <source>
        <dbReference type="ARBA" id="ARBA00011894"/>
    </source>
</evidence>